<name>A0A5E4LYM4_9HEMI</name>
<protein>
    <submittedName>
        <fullName evidence="1">Uncharacterized protein</fullName>
    </submittedName>
</protein>
<organism evidence="1 2">
    <name type="scientific">Cinara cedri</name>
    <dbReference type="NCBI Taxonomy" id="506608"/>
    <lineage>
        <taxon>Eukaryota</taxon>
        <taxon>Metazoa</taxon>
        <taxon>Ecdysozoa</taxon>
        <taxon>Arthropoda</taxon>
        <taxon>Hexapoda</taxon>
        <taxon>Insecta</taxon>
        <taxon>Pterygota</taxon>
        <taxon>Neoptera</taxon>
        <taxon>Paraneoptera</taxon>
        <taxon>Hemiptera</taxon>
        <taxon>Sternorrhyncha</taxon>
        <taxon>Aphidomorpha</taxon>
        <taxon>Aphidoidea</taxon>
        <taxon>Aphididae</taxon>
        <taxon>Lachninae</taxon>
        <taxon>Cinara</taxon>
    </lineage>
</organism>
<proteinExistence type="predicted"/>
<sequence length="78" mass="8794">MHKDFDKKFSIGSAARKDKLHTCLSSYKNSKTMSVQSMSWPEKSVDAALRACWTLNKHQTPFSDSEIVKECILEVATA</sequence>
<gene>
    <name evidence="1" type="ORF">CINCED_3A005570</name>
</gene>
<evidence type="ECO:0000313" key="2">
    <source>
        <dbReference type="Proteomes" id="UP000325440"/>
    </source>
</evidence>
<dbReference type="Proteomes" id="UP000325440">
    <property type="component" value="Unassembled WGS sequence"/>
</dbReference>
<dbReference type="OrthoDB" id="10446833at2759"/>
<evidence type="ECO:0000313" key="1">
    <source>
        <dbReference type="EMBL" id="VVC24772.1"/>
    </source>
</evidence>
<reference evidence="1 2" key="1">
    <citation type="submission" date="2019-08" db="EMBL/GenBank/DDBJ databases">
        <authorList>
            <person name="Alioto T."/>
            <person name="Alioto T."/>
            <person name="Gomez Garrido J."/>
        </authorList>
    </citation>
    <scope>NUCLEOTIDE SEQUENCE [LARGE SCALE GENOMIC DNA]</scope>
</reference>
<dbReference type="AlphaFoldDB" id="A0A5E4LYM4"/>
<keyword evidence="2" id="KW-1185">Reference proteome</keyword>
<accession>A0A5E4LYM4</accession>
<dbReference type="EMBL" id="CABPRJ010000005">
    <property type="protein sequence ID" value="VVC24772.1"/>
    <property type="molecule type" value="Genomic_DNA"/>
</dbReference>